<keyword evidence="2" id="KW-0328">Glycosyltransferase</keyword>
<dbReference type="RefSeq" id="WP_048544793.1">
    <property type="nucleotide sequence ID" value="NZ_HF571038.1"/>
</dbReference>
<reference evidence="5 6" key="1">
    <citation type="journal article" date="2013" name="ISME J.">
        <title>A metabolic model for members of the genus Tetrasphaera involved in enhanced biological phosphorus removal.</title>
        <authorList>
            <person name="Kristiansen R."/>
            <person name="Nguyen H.T.T."/>
            <person name="Saunders A.M."/>
            <person name="Nielsen J.L."/>
            <person name="Wimmer R."/>
            <person name="Le V.Q."/>
            <person name="McIlroy S.J."/>
            <person name="Petrovski S."/>
            <person name="Seviour R.J."/>
            <person name="Calteau A."/>
            <person name="Nielsen K.L."/>
            <person name="Nielsen P.H."/>
        </authorList>
    </citation>
    <scope>NUCLEOTIDE SEQUENCE [LARGE SCALE GENOMIC DNA]</scope>
    <source>
        <strain evidence="5 6">Ben 74</strain>
    </source>
</reference>
<name>A0A077M9C4_9MICO</name>
<protein>
    <recommendedName>
        <fullName evidence="1">D-inositol 3-phosphate glycosyltransferase</fullName>
    </recommendedName>
</protein>
<sequence>MRVALLSDCYPPRLGGIETQVRDLGRQLAAAGHEVHVYTATVGSDGRRGRVDELDEGVYVHRQTVWTPFGVPVNPLAPKALRRELGGFDVAHLHLGVVSPFAYGLTGLALDLGLPTVLTWHCVLGDASRIAYGVAGPIARWAERGARLTAVSRMAATRVAAVAGGADVGVLPNGIDPDRWRASTLADGRTASDAVHLVSAIRLAPRKRVPALIRMLRAVRARVPASIPLRASIFGDGQAMPLARRLIGDDAWIELAGRVPRERLVQEYAAADLYLSPARLEAFGIAALEARTAGLPVVALASSGTADFVRDGREGLLATDDDGLITAMTRLVTDDVLRQRIAKHNRDHVPDQSWPQVVRMVEREYAAAQGGSGGGGG</sequence>
<evidence type="ECO:0000256" key="3">
    <source>
        <dbReference type="ARBA" id="ARBA00022679"/>
    </source>
</evidence>
<dbReference type="OrthoDB" id="9802525at2"/>
<proteinExistence type="predicted"/>
<evidence type="ECO:0000259" key="4">
    <source>
        <dbReference type="Pfam" id="PF13439"/>
    </source>
</evidence>
<dbReference type="PANTHER" id="PTHR45947:SF3">
    <property type="entry name" value="SULFOQUINOVOSYL TRANSFERASE SQD2"/>
    <property type="match status" value="1"/>
</dbReference>
<dbReference type="AlphaFoldDB" id="A0A077M9C4"/>
<dbReference type="CDD" id="cd03801">
    <property type="entry name" value="GT4_PimA-like"/>
    <property type="match status" value="1"/>
</dbReference>
<keyword evidence="6" id="KW-1185">Reference proteome</keyword>
<dbReference type="InterPro" id="IPR028098">
    <property type="entry name" value="Glyco_trans_4-like_N"/>
</dbReference>
<feature type="domain" description="Glycosyltransferase subfamily 4-like N-terminal" evidence="4">
    <location>
        <begin position="15"/>
        <end position="179"/>
    </location>
</feature>
<dbReference type="EMBL" id="CAJC01000079">
    <property type="protein sequence ID" value="CCI52425.1"/>
    <property type="molecule type" value="Genomic_DNA"/>
</dbReference>
<dbReference type="Gene3D" id="3.40.50.2000">
    <property type="entry name" value="Glycogen Phosphorylase B"/>
    <property type="match status" value="2"/>
</dbReference>
<evidence type="ECO:0000256" key="2">
    <source>
        <dbReference type="ARBA" id="ARBA00022676"/>
    </source>
</evidence>
<evidence type="ECO:0000256" key="1">
    <source>
        <dbReference type="ARBA" id="ARBA00021292"/>
    </source>
</evidence>
<dbReference type="GO" id="GO:0016758">
    <property type="term" value="F:hexosyltransferase activity"/>
    <property type="evidence" value="ECO:0007669"/>
    <property type="project" value="TreeGrafter"/>
</dbReference>
<evidence type="ECO:0000313" key="5">
    <source>
        <dbReference type="EMBL" id="CCI52425.1"/>
    </source>
</evidence>
<dbReference type="PANTHER" id="PTHR45947">
    <property type="entry name" value="SULFOQUINOVOSYL TRANSFERASE SQD2"/>
    <property type="match status" value="1"/>
</dbReference>
<accession>A0A077M9C4</accession>
<organism evidence="5 6">
    <name type="scientific">Nostocoides jenkinsii Ben 74</name>
    <dbReference type="NCBI Taxonomy" id="1193518"/>
    <lineage>
        <taxon>Bacteria</taxon>
        <taxon>Bacillati</taxon>
        <taxon>Actinomycetota</taxon>
        <taxon>Actinomycetes</taxon>
        <taxon>Micrococcales</taxon>
        <taxon>Intrasporangiaceae</taxon>
        <taxon>Nostocoides</taxon>
    </lineage>
</organism>
<dbReference type="InterPro" id="IPR050194">
    <property type="entry name" value="Glycosyltransferase_grp1"/>
</dbReference>
<gene>
    <name evidence="5" type="ORF">BN13_170026</name>
</gene>
<comment type="caution">
    <text evidence="5">The sequence shown here is derived from an EMBL/GenBank/DDBJ whole genome shotgun (WGS) entry which is preliminary data.</text>
</comment>
<dbReference type="Pfam" id="PF13439">
    <property type="entry name" value="Glyco_transf_4"/>
    <property type="match status" value="1"/>
</dbReference>
<dbReference type="Pfam" id="PF13692">
    <property type="entry name" value="Glyco_trans_1_4"/>
    <property type="match status" value="1"/>
</dbReference>
<keyword evidence="3" id="KW-0808">Transferase</keyword>
<dbReference type="Proteomes" id="UP000035720">
    <property type="component" value="Unassembled WGS sequence"/>
</dbReference>
<dbReference type="GO" id="GO:1901137">
    <property type="term" value="P:carbohydrate derivative biosynthetic process"/>
    <property type="evidence" value="ECO:0007669"/>
    <property type="project" value="UniProtKB-ARBA"/>
</dbReference>
<evidence type="ECO:0000313" key="6">
    <source>
        <dbReference type="Proteomes" id="UP000035720"/>
    </source>
</evidence>
<dbReference type="SUPFAM" id="SSF53756">
    <property type="entry name" value="UDP-Glycosyltransferase/glycogen phosphorylase"/>
    <property type="match status" value="1"/>
</dbReference>
<dbReference type="STRING" id="1193518.BN13_170026"/>